<dbReference type="Proteomes" id="UP000298264">
    <property type="component" value="Unassembled WGS sequence"/>
</dbReference>
<dbReference type="InterPro" id="IPR011458">
    <property type="entry name" value="DUF1564"/>
</dbReference>
<dbReference type="OrthoDB" id="326147at2"/>
<evidence type="ECO:0000313" key="2">
    <source>
        <dbReference type="Proteomes" id="UP000298264"/>
    </source>
</evidence>
<evidence type="ECO:0000313" key="1">
    <source>
        <dbReference type="EMBL" id="TGN06495.1"/>
    </source>
</evidence>
<proteinExistence type="predicted"/>
<dbReference type="Pfam" id="PF07600">
    <property type="entry name" value="DUF1564"/>
    <property type="match status" value="1"/>
</dbReference>
<dbReference type="EMBL" id="RQHV01000066">
    <property type="protein sequence ID" value="TGN06495.1"/>
    <property type="molecule type" value="Genomic_DNA"/>
</dbReference>
<dbReference type="AlphaFoldDB" id="A0A4R9LIM4"/>
<organism evidence="1 2">
    <name type="scientific">Leptospira ilyithenensis</name>
    <dbReference type="NCBI Taxonomy" id="2484901"/>
    <lineage>
        <taxon>Bacteria</taxon>
        <taxon>Pseudomonadati</taxon>
        <taxon>Spirochaetota</taxon>
        <taxon>Spirochaetia</taxon>
        <taxon>Leptospirales</taxon>
        <taxon>Leptospiraceae</taxon>
        <taxon>Leptospira</taxon>
    </lineage>
</organism>
<name>A0A4R9LIM4_9LEPT</name>
<reference evidence="1" key="1">
    <citation type="journal article" date="2019" name="PLoS Negl. Trop. Dis.">
        <title>Revisiting the worldwide diversity of Leptospira species in the environment.</title>
        <authorList>
            <person name="Vincent A.T."/>
            <person name="Schiettekatte O."/>
            <person name="Bourhy P."/>
            <person name="Veyrier F.J."/>
            <person name="Picardeau M."/>
        </authorList>
    </citation>
    <scope>NUCLEOTIDE SEQUENCE [LARGE SCALE GENOMIC DNA]</scope>
    <source>
        <strain evidence="1">201400974</strain>
    </source>
</reference>
<keyword evidence="2" id="KW-1185">Reference proteome</keyword>
<sequence length="193" mass="22535">MEELTVDFSDFKNWEFVHKRLAVEKSPEIHYRLNPEATSSTSFLIPNDLIDKLIISKNRYFTLSGHIRNLLEESAYLIYQALIVKKREKLTRTYQKEGLDLKKVSCRIADKELIEMDIMSHGLGISRSRLLAIMLELAELGWLKAVRELGLVRGTTFLRSIQSHQYLDALSQTYKIEIFHLADSHSNVPERWR</sequence>
<dbReference type="RefSeq" id="WP_135766015.1">
    <property type="nucleotide sequence ID" value="NZ_RQHV01000066.1"/>
</dbReference>
<accession>A0A4R9LIM4</accession>
<comment type="caution">
    <text evidence="1">The sequence shown here is derived from an EMBL/GenBank/DDBJ whole genome shotgun (WGS) entry which is preliminary data.</text>
</comment>
<protein>
    <submittedName>
        <fullName evidence="1">DUF1564 family protein</fullName>
    </submittedName>
</protein>
<gene>
    <name evidence="1" type="ORF">EHS11_19275</name>
</gene>